<reference evidence="1 2" key="1">
    <citation type="submission" date="2018-09" db="EMBL/GenBank/DDBJ databases">
        <title>Genomic investigation of the strawberry pathogen Phytophthora fragariae indicates pathogenicity is determined by transcriptional variation in three key races.</title>
        <authorList>
            <person name="Adams T.M."/>
            <person name="Armitage A.D."/>
            <person name="Sobczyk M.K."/>
            <person name="Bates H.J."/>
            <person name="Dunwell J.M."/>
            <person name="Nellist C.F."/>
            <person name="Harrison R.J."/>
        </authorList>
    </citation>
    <scope>NUCLEOTIDE SEQUENCE [LARGE SCALE GENOMIC DNA]</scope>
    <source>
        <strain evidence="1 2">SCRP249</strain>
    </source>
</reference>
<sequence length="54" mass="5800">MAGNRTIDFVGNATVYVQQGIEINGFRTSVFHTASPTGEKLPPLPRLIVFAGIP</sequence>
<organism evidence="1 2">
    <name type="scientific">Phytophthora rubi</name>
    <dbReference type="NCBI Taxonomy" id="129364"/>
    <lineage>
        <taxon>Eukaryota</taxon>
        <taxon>Sar</taxon>
        <taxon>Stramenopiles</taxon>
        <taxon>Oomycota</taxon>
        <taxon>Peronosporomycetes</taxon>
        <taxon>Peronosporales</taxon>
        <taxon>Peronosporaceae</taxon>
        <taxon>Phytophthora</taxon>
    </lineage>
</organism>
<dbReference type="Proteomes" id="UP000429607">
    <property type="component" value="Unassembled WGS sequence"/>
</dbReference>
<evidence type="ECO:0000313" key="2">
    <source>
        <dbReference type="Proteomes" id="UP000429607"/>
    </source>
</evidence>
<proteinExistence type="predicted"/>
<dbReference type="AlphaFoldDB" id="A0A6A3HXU5"/>
<dbReference type="EMBL" id="QXFV01003740">
    <property type="protein sequence ID" value="KAE8974257.1"/>
    <property type="molecule type" value="Genomic_DNA"/>
</dbReference>
<gene>
    <name evidence="1" type="ORF">PR001_g26046</name>
</gene>
<protein>
    <submittedName>
        <fullName evidence="1">Uncharacterized protein</fullName>
    </submittedName>
</protein>
<accession>A0A6A3HXU5</accession>
<evidence type="ECO:0000313" key="1">
    <source>
        <dbReference type="EMBL" id="KAE8974257.1"/>
    </source>
</evidence>
<comment type="caution">
    <text evidence="1">The sequence shown here is derived from an EMBL/GenBank/DDBJ whole genome shotgun (WGS) entry which is preliminary data.</text>
</comment>
<name>A0A6A3HXU5_9STRA</name>